<dbReference type="Proteomes" id="UP000887226">
    <property type="component" value="Unassembled WGS sequence"/>
</dbReference>
<evidence type="ECO:0000313" key="2">
    <source>
        <dbReference type="Proteomes" id="UP000887226"/>
    </source>
</evidence>
<comment type="caution">
    <text evidence="1">The sequence shown here is derived from an EMBL/GenBank/DDBJ whole genome shotgun (WGS) entry which is preliminary data.</text>
</comment>
<accession>A0A9P7YY01</accession>
<organism evidence="1 2">
    <name type="scientific">Calycina marina</name>
    <dbReference type="NCBI Taxonomy" id="1763456"/>
    <lineage>
        <taxon>Eukaryota</taxon>
        <taxon>Fungi</taxon>
        <taxon>Dikarya</taxon>
        <taxon>Ascomycota</taxon>
        <taxon>Pezizomycotina</taxon>
        <taxon>Leotiomycetes</taxon>
        <taxon>Helotiales</taxon>
        <taxon>Pezizellaceae</taxon>
        <taxon>Calycina</taxon>
    </lineage>
</organism>
<dbReference type="OrthoDB" id="2266810at2759"/>
<reference evidence="1" key="1">
    <citation type="journal article" date="2021" name="IMA Fungus">
        <title>Genomic characterization of three marine fungi, including Emericellopsis atlantica sp. nov. with signatures of a generalist lifestyle and marine biomass degradation.</title>
        <authorList>
            <person name="Hagestad O.C."/>
            <person name="Hou L."/>
            <person name="Andersen J.H."/>
            <person name="Hansen E.H."/>
            <person name="Altermark B."/>
            <person name="Li C."/>
            <person name="Kuhnert E."/>
            <person name="Cox R.J."/>
            <person name="Crous P.W."/>
            <person name="Spatafora J.W."/>
            <person name="Lail K."/>
            <person name="Amirebrahimi M."/>
            <person name="Lipzen A."/>
            <person name="Pangilinan J."/>
            <person name="Andreopoulos W."/>
            <person name="Hayes R.D."/>
            <person name="Ng V."/>
            <person name="Grigoriev I.V."/>
            <person name="Jackson S.A."/>
            <person name="Sutton T.D.S."/>
            <person name="Dobson A.D.W."/>
            <person name="Rama T."/>
        </authorList>
    </citation>
    <scope>NUCLEOTIDE SEQUENCE</scope>
    <source>
        <strain evidence="1">TRa3180A</strain>
    </source>
</reference>
<proteinExistence type="predicted"/>
<evidence type="ECO:0000313" key="1">
    <source>
        <dbReference type="EMBL" id="KAG9241310.1"/>
    </source>
</evidence>
<keyword evidence="2" id="KW-1185">Reference proteome</keyword>
<protein>
    <submittedName>
        <fullName evidence="1">Uncharacterized protein</fullName>
    </submittedName>
</protein>
<gene>
    <name evidence="1" type="ORF">BJ878DRAFT_428409</name>
</gene>
<sequence>THSKLRKFITQCEIYIRMNPLSFGSEEQKVVWAVSYLQRAAYDWITTKLKDYLDNKYSGR</sequence>
<feature type="non-terminal residue" evidence="1">
    <location>
        <position position="1"/>
    </location>
</feature>
<name>A0A9P7YY01_9HELO</name>
<dbReference type="AlphaFoldDB" id="A0A9P7YY01"/>
<dbReference type="EMBL" id="MU254233">
    <property type="protein sequence ID" value="KAG9241310.1"/>
    <property type="molecule type" value="Genomic_DNA"/>
</dbReference>